<evidence type="ECO:0000259" key="2">
    <source>
        <dbReference type="PROSITE" id="PS50894"/>
    </source>
</evidence>
<keyword evidence="1" id="KW-0597">Phosphoprotein</keyword>
<accession>A0AAE3JBB9</accession>
<feature type="domain" description="HPt" evidence="2">
    <location>
        <begin position="21"/>
        <end position="116"/>
    </location>
</feature>
<protein>
    <submittedName>
        <fullName evidence="3">Hpt domain-containing protein</fullName>
    </submittedName>
</protein>
<keyword evidence="4" id="KW-1185">Reference proteome</keyword>
<evidence type="ECO:0000313" key="3">
    <source>
        <dbReference type="EMBL" id="MCC2220661.1"/>
    </source>
</evidence>
<evidence type="ECO:0000313" key="4">
    <source>
        <dbReference type="Proteomes" id="UP001198200"/>
    </source>
</evidence>
<dbReference type="Gene3D" id="1.20.120.160">
    <property type="entry name" value="HPT domain"/>
    <property type="match status" value="1"/>
</dbReference>
<dbReference type="InterPro" id="IPR008207">
    <property type="entry name" value="Sig_transdc_His_kin_Hpt_dom"/>
</dbReference>
<dbReference type="Proteomes" id="UP001198200">
    <property type="component" value="Unassembled WGS sequence"/>
</dbReference>
<comment type="caution">
    <text evidence="3">The sequence shown here is derived from an EMBL/GenBank/DDBJ whole genome shotgun (WGS) entry which is preliminary data.</text>
</comment>
<organism evidence="3 4">
    <name type="scientific">Anthropogastromicrobium aceti</name>
    <dbReference type="NCBI Taxonomy" id="2981768"/>
    <lineage>
        <taxon>Bacteria</taxon>
        <taxon>Bacillati</taxon>
        <taxon>Bacillota</taxon>
        <taxon>Clostridia</taxon>
        <taxon>Lachnospirales</taxon>
        <taxon>Lachnospiraceae</taxon>
        <taxon>Anthropogastromicrobium</taxon>
    </lineage>
</organism>
<dbReference type="SUPFAM" id="SSF47226">
    <property type="entry name" value="Histidine-containing phosphotransfer domain, HPT domain"/>
    <property type="match status" value="1"/>
</dbReference>
<evidence type="ECO:0000256" key="1">
    <source>
        <dbReference type="PROSITE-ProRule" id="PRU00110"/>
    </source>
</evidence>
<feature type="modified residue" description="Phosphohistidine" evidence="1">
    <location>
        <position position="60"/>
    </location>
</feature>
<dbReference type="PROSITE" id="PS50894">
    <property type="entry name" value="HPT"/>
    <property type="match status" value="1"/>
</dbReference>
<gene>
    <name evidence="3" type="ORF">LKD48_03235</name>
</gene>
<dbReference type="RefSeq" id="WP_118615921.1">
    <property type="nucleotide sequence ID" value="NZ_JAJEQN010000006.1"/>
</dbReference>
<name>A0AAE3JBB9_9FIRM</name>
<dbReference type="GO" id="GO:0000160">
    <property type="term" value="P:phosphorelay signal transduction system"/>
    <property type="evidence" value="ECO:0007669"/>
    <property type="project" value="InterPro"/>
</dbReference>
<dbReference type="Pfam" id="PF01627">
    <property type="entry name" value="Hpt"/>
    <property type="match status" value="1"/>
</dbReference>
<reference evidence="3 4" key="1">
    <citation type="submission" date="2021-10" db="EMBL/GenBank/DDBJ databases">
        <title>Anaerobic single-cell dispensing facilitates the cultivation of human gut bacteria.</title>
        <authorList>
            <person name="Afrizal A."/>
        </authorList>
    </citation>
    <scope>NUCLEOTIDE SEQUENCE [LARGE SCALE GENOMIC DNA]</scope>
    <source>
        <strain evidence="3 4">CLA-AA-H224</strain>
    </source>
</reference>
<dbReference type="InterPro" id="IPR036641">
    <property type="entry name" value="HPT_dom_sf"/>
</dbReference>
<dbReference type="AlphaFoldDB" id="A0AAE3JBB9"/>
<dbReference type="EMBL" id="JAJEQN010000006">
    <property type="protein sequence ID" value="MCC2220661.1"/>
    <property type="molecule type" value="Genomic_DNA"/>
</dbReference>
<sequence>MTIKECYEAMGGDYEDVLKRLMNEARIQKFALMFKKDPSMSQLTQAMDAGDVETAFRAAHTLKGICANLGFKSLFEVSYEITEALRAGDMEQAKVMWPDVQACYARVENALNQLEQ</sequence>
<proteinExistence type="predicted"/>